<dbReference type="EMBL" id="SMAG01000008">
    <property type="protein sequence ID" value="TCS93287.1"/>
    <property type="molecule type" value="Genomic_DNA"/>
</dbReference>
<dbReference type="AlphaFoldDB" id="A0A4V2UUV2"/>
<gene>
    <name evidence="7" type="ORF">EDD58_108114</name>
</gene>
<keyword evidence="8" id="KW-1185">Reference proteome</keyword>
<dbReference type="Gene3D" id="3.40.50.10420">
    <property type="entry name" value="NagB/RpiA/CoA transferase-like"/>
    <property type="match status" value="1"/>
</dbReference>
<organism evidence="7 8">
    <name type="scientific">Hazenella coriacea</name>
    <dbReference type="NCBI Taxonomy" id="1179467"/>
    <lineage>
        <taxon>Bacteria</taxon>
        <taxon>Bacillati</taxon>
        <taxon>Bacillota</taxon>
        <taxon>Bacilli</taxon>
        <taxon>Bacillales</taxon>
        <taxon>Thermoactinomycetaceae</taxon>
        <taxon>Hazenella</taxon>
    </lineage>
</organism>
<comment type="catalytic activity">
    <reaction evidence="5">
        <text>(6S)-5-formyl-5,6,7,8-tetrahydrofolate + ATP = (6R)-5,10-methenyltetrahydrofolate + ADP + phosphate</text>
        <dbReference type="Rhea" id="RHEA:10488"/>
        <dbReference type="ChEBI" id="CHEBI:30616"/>
        <dbReference type="ChEBI" id="CHEBI:43474"/>
        <dbReference type="ChEBI" id="CHEBI:57455"/>
        <dbReference type="ChEBI" id="CHEBI:57457"/>
        <dbReference type="ChEBI" id="CHEBI:456216"/>
        <dbReference type="EC" id="6.3.3.2"/>
    </reaction>
</comment>
<keyword evidence="3 4" id="KW-0067">ATP-binding</keyword>
<proteinExistence type="inferred from homology"/>
<dbReference type="GO" id="GO:0035999">
    <property type="term" value="P:tetrahydrofolate interconversion"/>
    <property type="evidence" value="ECO:0007669"/>
    <property type="project" value="TreeGrafter"/>
</dbReference>
<evidence type="ECO:0000256" key="3">
    <source>
        <dbReference type="ARBA" id="ARBA00022840"/>
    </source>
</evidence>
<dbReference type="Pfam" id="PF01812">
    <property type="entry name" value="5-FTHF_cyc-lig"/>
    <property type="match status" value="1"/>
</dbReference>
<evidence type="ECO:0000256" key="1">
    <source>
        <dbReference type="ARBA" id="ARBA00010638"/>
    </source>
</evidence>
<dbReference type="SUPFAM" id="SSF100950">
    <property type="entry name" value="NagB/RpiA/CoA transferase-like"/>
    <property type="match status" value="1"/>
</dbReference>
<dbReference type="PIRSF" id="PIRSF006806">
    <property type="entry name" value="FTHF_cligase"/>
    <property type="match status" value="1"/>
</dbReference>
<feature type="binding site" evidence="4">
    <location>
        <position position="67"/>
    </location>
    <ligand>
        <name>substrate</name>
    </ligand>
</feature>
<dbReference type="Proteomes" id="UP000294937">
    <property type="component" value="Unassembled WGS sequence"/>
</dbReference>
<evidence type="ECO:0000313" key="8">
    <source>
        <dbReference type="Proteomes" id="UP000294937"/>
    </source>
</evidence>
<dbReference type="PANTHER" id="PTHR23407:SF1">
    <property type="entry name" value="5-FORMYLTETRAHYDROFOLATE CYCLO-LIGASE"/>
    <property type="match status" value="1"/>
</dbReference>
<evidence type="ECO:0000256" key="2">
    <source>
        <dbReference type="ARBA" id="ARBA00022741"/>
    </source>
</evidence>
<dbReference type="GO" id="GO:0009396">
    <property type="term" value="P:folic acid-containing compound biosynthetic process"/>
    <property type="evidence" value="ECO:0007669"/>
    <property type="project" value="TreeGrafter"/>
</dbReference>
<dbReference type="PANTHER" id="PTHR23407">
    <property type="entry name" value="ATPASE INHIBITOR/5-FORMYLTETRAHYDROFOLATE CYCLO-LIGASE"/>
    <property type="match status" value="1"/>
</dbReference>
<dbReference type="NCBIfam" id="TIGR02727">
    <property type="entry name" value="MTHFS_bact"/>
    <property type="match status" value="1"/>
</dbReference>
<dbReference type="InterPro" id="IPR037171">
    <property type="entry name" value="NagB/RpiA_transferase-like"/>
</dbReference>
<name>A0A4V2UUV2_9BACL</name>
<feature type="binding site" evidence="4">
    <location>
        <begin position="16"/>
        <end position="20"/>
    </location>
    <ligand>
        <name>ATP</name>
        <dbReference type="ChEBI" id="CHEBI:30616"/>
    </ligand>
</feature>
<comment type="caution">
    <text evidence="7">The sequence shown here is derived from an EMBL/GenBank/DDBJ whole genome shotgun (WGS) entry which is preliminary data.</text>
</comment>
<sequence>MLNLLNKDVIDLSEQKKNLRKKMLEKRTQFSPKRVQEHSTKISERIIQQSFYQQSQTILCYMAFRNEVDLRGVMEDAWAQGKQVLLPKVNPADRTMKCIQVKQMSDLQPGSYGIMEPLDDSTKVVPPTEIDLVLVPGVAFDLQGYRLGYGGGYYDRFFSPTSSTPIRVGVAFPEQVVSDVYPERHDQPMHFVITSTNVLRTVHRS</sequence>
<reference evidence="7 8" key="1">
    <citation type="submission" date="2019-03" db="EMBL/GenBank/DDBJ databases">
        <title>Genomic Encyclopedia of Type Strains, Phase IV (KMG-IV): sequencing the most valuable type-strain genomes for metagenomic binning, comparative biology and taxonomic classification.</title>
        <authorList>
            <person name="Goeker M."/>
        </authorList>
    </citation>
    <scope>NUCLEOTIDE SEQUENCE [LARGE SCALE GENOMIC DNA]</scope>
    <source>
        <strain evidence="7 8">DSM 45707</strain>
    </source>
</reference>
<evidence type="ECO:0000256" key="5">
    <source>
        <dbReference type="RuleBase" id="RU361279"/>
    </source>
</evidence>
<protein>
    <recommendedName>
        <fullName evidence="5">5-formyltetrahydrofolate cyclo-ligase</fullName>
        <ecNumber evidence="5">6.3.3.2</ecNumber>
    </recommendedName>
</protein>
<feature type="binding site" evidence="4">
    <location>
        <begin position="146"/>
        <end position="154"/>
    </location>
    <ligand>
        <name>ATP</name>
        <dbReference type="ChEBI" id="CHEBI:30616"/>
    </ligand>
</feature>
<keyword evidence="6" id="KW-0175">Coiled coil</keyword>
<dbReference type="GO" id="GO:0030272">
    <property type="term" value="F:5-formyltetrahydrofolate cyclo-ligase activity"/>
    <property type="evidence" value="ECO:0007669"/>
    <property type="project" value="UniProtKB-EC"/>
</dbReference>
<evidence type="ECO:0000256" key="4">
    <source>
        <dbReference type="PIRSR" id="PIRSR006806-1"/>
    </source>
</evidence>
<dbReference type="InterPro" id="IPR024185">
    <property type="entry name" value="FTHF_cligase-like_sf"/>
</dbReference>
<keyword evidence="5" id="KW-0479">Metal-binding</keyword>
<accession>A0A4V2UUV2</accession>
<evidence type="ECO:0000256" key="6">
    <source>
        <dbReference type="SAM" id="Coils"/>
    </source>
</evidence>
<comment type="cofactor">
    <cofactor evidence="5">
        <name>Mg(2+)</name>
        <dbReference type="ChEBI" id="CHEBI:18420"/>
    </cofactor>
</comment>
<feature type="binding site" evidence="4">
    <location>
        <position position="62"/>
    </location>
    <ligand>
        <name>substrate</name>
    </ligand>
</feature>
<evidence type="ECO:0000313" key="7">
    <source>
        <dbReference type="EMBL" id="TCS93287.1"/>
    </source>
</evidence>
<comment type="similarity">
    <text evidence="1 5">Belongs to the 5-formyltetrahydrofolate cyclo-ligase family.</text>
</comment>
<feature type="coiled-coil region" evidence="6">
    <location>
        <begin position="2"/>
        <end position="29"/>
    </location>
</feature>
<keyword evidence="2 4" id="KW-0547">Nucleotide-binding</keyword>
<keyword evidence="5" id="KW-0460">Magnesium</keyword>
<dbReference type="InterPro" id="IPR002698">
    <property type="entry name" value="FTHF_cligase"/>
</dbReference>
<dbReference type="EC" id="6.3.3.2" evidence="5"/>
<keyword evidence="7" id="KW-0436">Ligase</keyword>
<dbReference type="GO" id="GO:0046872">
    <property type="term" value="F:metal ion binding"/>
    <property type="evidence" value="ECO:0007669"/>
    <property type="project" value="UniProtKB-KW"/>
</dbReference>
<dbReference type="GO" id="GO:0005524">
    <property type="term" value="F:ATP binding"/>
    <property type="evidence" value="ECO:0007669"/>
    <property type="project" value="UniProtKB-KW"/>
</dbReference>